<reference evidence="2" key="1">
    <citation type="journal article" date="2023" name="Hortic. Res.">
        <title>A chromosome-level phased genome enabling allele-level studies in sweet orange: a case study on citrus Huanglongbing tolerance.</title>
        <authorList>
            <person name="Wu B."/>
            <person name="Yu Q."/>
            <person name="Deng Z."/>
            <person name="Duan Y."/>
            <person name="Luo F."/>
            <person name="Gmitter F. Jr."/>
        </authorList>
    </citation>
    <scope>NUCLEOTIDE SEQUENCE [LARGE SCALE GENOMIC DNA]</scope>
    <source>
        <strain evidence="2">cv. Valencia</strain>
    </source>
</reference>
<dbReference type="Proteomes" id="UP000829398">
    <property type="component" value="Chromosome 6"/>
</dbReference>
<organism evidence="1 2">
    <name type="scientific">Citrus sinensis</name>
    <name type="common">Sweet orange</name>
    <name type="synonym">Citrus aurantium var. sinensis</name>
    <dbReference type="NCBI Taxonomy" id="2711"/>
    <lineage>
        <taxon>Eukaryota</taxon>
        <taxon>Viridiplantae</taxon>
        <taxon>Streptophyta</taxon>
        <taxon>Embryophyta</taxon>
        <taxon>Tracheophyta</taxon>
        <taxon>Spermatophyta</taxon>
        <taxon>Magnoliopsida</taxon>
        <taxon>eudicotyledons</taxon>
        <taxon>Gunneridae</taxon>
        <taxon>Pentapetalae</taxon>
        <taxon>rosids</taxon>
        <taxon>malvids</taxon>
        <taxon>Sapindales</taxon>
        <taxon>Rutaceae</taxon>
        <taxon>Aurantioideae</taxon>
        <taxon>Citrus</taxon>
    </lineage>
</organism>
<accession>A0ACB8JQZ6</accession>
<comment type="caution">
    <text evidence="1">The sequence shown here is derived from an EMBL/GenBank/DDBJ whole genome shotgun (WGS) entry which is preliminary data.</text>
</comment>
<keyword evidence="2" id="KW-1185">Reference proteome</keyword>
<protein>
    <submittedName>
        <fullName evidence="1">MoCF biosynth domain-containing protein</fullName>
    </submittedName>
</protein>
<proteinExistence type="predicted"/>
<sequence length="557" mass="61274">MGRGWGFHLIPVPSPNKKLAAAAYLSLSAFQSQGHAVTVHSHRQPLTVADSSFTIQASTIAAAARLPHLRQPLQPLPVVAVAPVKMEIDKAIRESDDRRLKTKYNNAINVIQRTLALYSMLMLESTEFDISTALKRLPLVSMEEKIQLAGYFLHKGEQSCSNGSLTFPIRTIYFESNSAFPEINSFTYDTASKYVLQLDIIRSDFKSGLEALLNAKPIRAIFLGVRIGDPTAVGQEQFSPSSPGWPPFMRVNPILDWSYSYTSIGSIHDTLPNALLCVSDSSNNQEKFKPAYKLSDGRLERAGRVKKVSPSICGTAVANVMDNVDSHKSSLLKASAIAVGDEILFGTIEDQLGPSLCKKLHSIGWSVSQIAVLQNDIDSVAEEVERQKASHDMVFVYGGVGPLHSDVTLAGVAKAFGVRLAPDEEFEEYLRQLIGDHCTGDRNEQPYNLGSQETFGIQISQMALLPEGTTELLHHDKLLLPLIKCQNVIILTATNVTELDKEWNCLIELLRSGGLSLMEPYTSKSLTTNLSDDQARIEAAIESLFKKFHRGTFSEVV</sequence>
<gene>
    <name evidence="1" type="ORF">KPL71_017572</name>
</gene>
<evidence type="ECO:0000313" key="1">
    <source>
        <dbReference type="EMBL" id="KAH9734945.1"/>
    </source>
</evidence>
<name>A0ACB8JQZ6_CITSI</name>
<evidence type="ECO:0000313" key="2">
    <source>
        <dbReference type="Proteomes" id="UP000829398"/>
    </source>
</evidence>
<dbReference type="EMBL" id="CM039175">
    <property type="protein sequence ID" value="KAH9734945.1"/>
    <property type="molecule type" value="Genomic_DNA"/>
</dbReference>